<comment type="caution">
    <text evidence="1">The sequence shown here is derived from an EMBL/GenBank/DDBJ whole genome shotgun (WGS) entry which is preliminary data.</text>
</comment>
<organism evidence="1 2">
    <name type="scientific">Candidatus Staskawiczbacteria bacterium RIFCSPHIGHO2_02_FULL_42_22</name>
    <dbReference type="NCBI Taxonomy" id="1802207"/>
    <lineage>
        <taxon>Bacteria</taxon>
        <taxon>Candidatus Staskawicziibacteriota</taxon>
    </lineage>
</organism>
<sequence>MNSIDPLRIKDLLQIASSGQKFAIIFYRTTEGTLKNSIKFLTQNLQFSSQSLIRNGSNKKPAIYAGFLCR</sequence>
<name>A0A1G2I1T8_9BACT</name>
<dbReference type="Proteomes" id="UP000178820">
    <property type="component" value="Unassembled WGS sequence"/>
</dbReference>
<dbReference type="AlphaFoldDB" id="A0A1G2I1T8"/>
<evidence type="ECO:0000313" key="2">
    <source>
        <dbReference type="Proteomes" id="UP000178820"/>
    </source>
</evidence>
<evidence type="ECO:0000313" key="1">
    <source>
        <dbReference type="EMBL" id="OGZ68390.1"/>
    </source>
</evidence>
<protein>
    <submittedName>
        <fullName evidence="1">Uncharacterized protein</fullName>
    </submittedName>
</protein>
<reference evidence="1 2" key="1">
    <citation type="journal article" date="2016" name="Nat. Commun.">
        <title>Thousands of microbial genomes shed light on interconnected biogeochemical processes in an aquifer system.</title>
        <authorList>
            <person name="Anantharaman K."/>
            <person name="Brown C.T."/>
            <person name="Hug L.A."/>
            <person name="Sharon I."/>
            <person name="Castelle C.J."/>
            <person name="Probst A.J."/>
            <person name="Thomas B.C."/>
            <person name="Singh A."/>
            <person name="Wilkins M.J."/>
            <person name="Karaoz U."/>
            <person name="Brodie E.L."/>
            <person name="Williams K.H."/>
            <person name="Hubbard S.S."/>
            <person name="Banfield J.F."/>
        </authorList>
    </citation>
    <scope>NUCLEOTIDE SEQUENCE [LARGE SCALE GENOMIC DNA]</scope>
</reference>
<gene>
    <name evidence="1" type="ORF">A3D44_01840</name>
</gene>
<proteinExistence type="predicted"/>
<dbReference type="EMBL" id="MHOT01000023">
    <property type="protein sequence ID" value="OGZ68390.1"/>
    <property type="molecule type" value="Genomic_DNA"/>
</dbReference>
<accession>A0A1G2I1T8</accession>